<dbReference type="OrthoDB" id="2156856at2759"/>
<evidence type="ECO:0000256" key="1">
    <source>
        <dbReference type="ARBA" id="ARBA00004123"/>
    </source>
</evidence>
<dbReference type="AlphaFoldDB" id="A0A5B7H682"/>
<comment type="similarity">
    <text evidence="3">Belongs to the SAAL1 family.</text>
</comment>
<evidence type="ECO:0000256" key="2">
    <source>
        <dbReference type="ARBA" id="ARBA00023242"/>
    </source>
</evidence>
<accession>A0A5B7H682</accession>
<dbReference type="InterPro" id="IPR016024">
    <property type="entry name" value="ARM-type_fold"/>
</dbReference>
<protein>
    <submittedName>
        <fullName evidence="4">Protein saal1</fullName>
    </submittedName>
</protein>
<dbReference type="EMBL" id="VSRR010024915">
    <property type="protein sequence ID" value="MPC66552.1"/>
    <property type="molecule type" value="Genomic_DNA"/>
</dbReference>
<keyword evidence="5" id="KW-1185">Reference proteome</keyword>
<dbReference type="PANTHER" id="PTHR23424">
    <property type="entry name" value="SERUM AMYLOID A"/>
    <property type="match status" value="1"/>
</dbReference>
<dbReference type="GO" id="GO:0005654">
    <property type="term" value="C:nucleoplasm"/>
    <property type="evidence" value="ECO:0007669"/>
    <property type="project" value="TreeGrafter"/>
</dbReference>
<dbReference type="InterPro" id="IPR052464">
    <property type="entry name" value="Synovial_Prolif_Regulator"/>
</dbReference>
<reference evidence="4 5" key="1">
    <citation type="submission" date="2019-05" db="EMBL/GenBank/DDBJ databases">
        <title>Another draft genome of Portunus trituberculatus and its Hox gene families provides insights of decapod evolution.</title>
        <authorList>
            <person name="Jeong J.-H."/>
            <person name="Song I."/>
            <person name="Kim S."/>
            <person name="Choi T."/>
            <person name="Kim D."/>
            <person name="Ryu S."/>
            <person name="Kim W."/>
        </authorList>
    </citation>
    <scope>NUCLEOTIDE SEQUENCE [LARGE SCALE GENOMIC DNA]</scope>
    <source>
        <tissue evidence="4">Muscle</tissue>
    </source>
</reference>
<proteinExistence type="inferred from homology"/>
<dbReference type="InterPro" id="IPR011989">
    <property type="entry name" value="ARM-like"/>
</dbReference>
<evidence type="ECO:0000313" key="4">
    <source>
        <dbReference type="EMBL" id="MPC66552.1"/>
    </source>
</evidence>
<comment type="subcellular location">
    <subcellularLocation>
        <location evidence="1">Nucleus</location>
    </subcellularLocation>
</comment>
<dbReference type="Proteomes" id="UP000324222">
    <property type="component" value="Unassembled WGS sequence"/>
</dbReference>
<keyword evidence="2" id="KW-0539">Nucleus</keyword>
<evidence type="ECO:0000313" key="5">
    <source>
        <dbReference type="Proteomes" id="UP000324222"/>
    </source>
</evidence>
<name>A0A5B7H682_PORTR</name>
<evidence type="ECO:0000256" key="3">
    <source>
        <dbReference type="ARBA" id="ARBA00038401"/>
    </source>
</evidence>
<sequence length="284" mass="32034">MYSKLILTHQHSSLSTSSVLELEEDVENAACQLWDMTAEPDVVSHLLNLEVVDILQLAKEIITLSRAPRLTEVVVGVVANLCCQAEGCEKVIASESLLPSCLAILHSTDDVPTLVEAFRLLKLLLWHVTYRVPMEKRCRYPLVTALKSHESMKEALVFLLKNSLSDNLLNAVFEFLEVLLYLWLPADQCYMAAHYSESGSFDQYESLLEPILVAYVEHMAKVEKVEELYEEERAERLVYALGLCELLVPTMRQPSILLHIGKLLALTHGGSYHYVAVPVKVGYY</sequence>
<dbReference type="SUPFAM" id="SSF48371">
    <property type="entry name" value="ARM repeat"/>
    <property type="match status" value="1"/>
</dbReference>
<organism evidence="4 5">
    <name type="scientific">Portunus trituberculatus</name>
    <name type="common">Swimming crab</name>
    <name type="synonym">Neptunus trituberculatus</name>
    <dbReference type="NCBI Taxonomy" id="210409"/>
    <lineage>
        <taxon>Eukaryota</taxon>
        <taxon>Metazoa</taxon>
        <taxon>Ecdysozoa</taxon>
        <taxon>Arthropoda</taxon>
        <taxon>Crustacea</taxon>
        <taxon>Multicrustacea</taxon>
        <taxon>Malacostraca</taxon>
        <taxon>Eumalacostraca</taxon>
        <taxon>Eucarida</taxon>
        <taxon>Decapoda</taxon>
        <taxon>Pleocyemata</taxon>
        <taxon>Brachyura</taxon>
        <taxon>Eubrachyura</taxon>
        <taxon>Portunoidea</taxon>
        <taxon>Portunidae</taxon>
        <taxon>Portuninae</taxon>
        <taxon>Portunus</taxon>
    </lineage>
</organism>
<gene>
    <name evidence="4" type="primary">saal1</name>
    <name evidence="4" type="ORF">E2C01_060701</name>
</gene>
<dbReference type="Gene3D" id="1.25.10.10">
    <property type="entry name" value="Leucine-rich Repeat Variant"/>
    <property type="match status" value="1"/>
</dbReference>
<comment type="caution">
    <text evidence="4">The sequence shown here is derived from an EMBL/GenBank/DDBJ whole genome shotgun (WGS) entry which is preliminary data.</text>
</comment>
<dbReference type="PANTHER" id="PTHR23424:SF23">
    <property type="entry name" value="PROTEIN SAAL1"/>
    <property type="match status" value="1"/>
</dbReference>